<evidence type="ECO:0000256" key="3">
    <source>
        <dbReference type="ARBA" id="ARBA00022989"/>
    </source>
</evidence>
<dbReference type="PANTHER" id="PTHR33048">
    <property type="entry name" value="PTH11-LIKE INTEGRAL MEMBRANE PROTEIN (AFU_ORTHOLOGUE AFUA_5G11245)"/>
    <property type="match status" value="1"/>
</dbReference>
<keyword evidence="2 7" id="KW-0812">Transmembrane</keyword>
<evidence type="ECO:0000313" key="9">
    <source>
        <dbReference type="EMBL" id="PVH99944.1"/>
    </source>
</evidence>
<organism evidence="9 10">
    <name type="scientific">Periconia macrospinosa</name>
    <dbReference type="NCBI Taxonomy" id="97972"/>
    <lineage>
        <taxon>Eukaryota</taxon>
        <taxon>Fungi</taxon>
        <taxon>Dikarya</taxon>
        <taxon>Ascomycota</taxon>
        <taxon>Pezizomycotina</taxon>
        <taxon>Dothideomycetes</taxon>
        <taxon>Pleosporomycetidae</taxon>
        <taxon>Pleosporales</taxon>
        <taxon>Massarineae</taxon>
        <taxon>Periconiaceae</taxon>
        <taxon>Periconia</taxon>
    </lineage>
</organism>
<feature type="compositionally biased region" description="Basic and acidic residues" evidence="6">
    <location>
        <begin position="314"/>
        <end position="325"/>
    </location>
</feature>
<reference evidence="9 10" key="1">
    <citation type="journal article" date="2018" name="Sci. Rep.">
        <title>Comparative genomics provides insights into the lifestyle and reveals functional heterogeneity of dark septate endophytic fungi.</title>
        <authorList>
            <person name="Knapp D.G."/>
            <person name="Nemeth J.B."/>
            <person name="Barry K."/>
            <person name="Hainaut M."/>
            <person name="Henrissat B."/>
            <person name="Johnson J."/>
            <person name="Kuo A."/>
            <person name="Lim J.H.P."/>
            <person name="Lipzen A."/>
            <person name="Nolan M."/>
            <person name="Ohm R.A."/>
            <person name="Tamas L."/>
            <person name="Grigoriev I.V."/>
            <person name="Spatafora J.W."/>
            <person name="Nagy L.G."/>
            <person name="Kovacs G.M."/>
        </authorList>
    </citation>
    <scope>NUCLEOTIDE SEQUENCE [LARGE SCALE GENOMIC DNA]</scope>
    <source>
        <strain evidence="9 10">DSE2036</strain>
    </source>
</reference>
<name>A0A2V1DRW5_9PLEO</name>
<evidence type="ECO:0000256" key="1">
    <source>
        <dbReference type="ARBA" id="ARBA00004141"/>
    </source>
</evidence>
<keyword evidence="4 7" id="KW-0472">Membrane</keyword>
<evidence type="ECO:0000313" key="10">
    <source>
        <dbReference type="Proteomes" id="UP000244855"/>
    </source>
</evidence>
<feature type="transmembrane region" description="Helical" evidence="7">
    <location>
        <begin position="216"/>
        <end position="236"/>
    </location>
</feature>
<accession>A0A2V1DRW5</accession>
<dbReference type="InterPro" id="IPR052337">
    <property type="entry name" value="SAT4-like"/>
</dbReference>
<comment type="subcellular location">
    <subcellularLocation>
        <location evidence="1">Membrane</location>
        <topology evidence="1">Multi-pass membrane protein</topology>
    </subcellularLocation>
</comment>
<feature type="domain" description="Rhodopsin" evidence="8">
    <location>
        <begin position="22"/>
        <end position="273"/>
    </location>
</feature>
<dbReference type="EMBL" id="KZ805382">
    <property type="protein sequence ID" value="PVH99944.1"/>
    <property type="molecule type" value="Genomic_DNA"/>
</dbReference>
<dbReference type="AlphaFoldDB" id="A0A2V1DRW5"/>
<feature type="transmembrane region" description="Helical" evidence="7">
    <location>
        <begin position="132"/>
        <end position="153"/>
    </location>
</feature>
<feature type="transmembrane region" description="Helical" evidence="7">
    <location>
        <begin position="12"/>
        <end position="30"/>
    </location>
</feature>
<dbReference type="OrthoDB" id="4329349at2759"/>
<dbReference type="InterPro" id="IPR049326">
    <property type="entry name" value="Rhodopsin_dom_fungi"/>
</dbReference>
<dbReference type="PANTHER" id="PTHR33048:SF105">
    <property type="match status" value="1"/>
</dbReference>
<dbReference type="Proteomes" id="UP000244855">
    <property type="component" value="Unassembled WGS sequence"/>
</dbReference>
<evidence type="ECO:0000256" key="6">
    <source>
        <dbReference type="SAM" id="MobiDB-lite"/>
    </source>
</evidence>
<dbReference type="Pfam" id="PF20684">
    <property type="entry name" value="Fung_rhodopsin"/>
    <property type="match status" value="1"/>
</dbReference>
<evidence type="ECO:0000259" key="8">
    <source>
        <dbReference type="Pfam" id="PF20684"/>
    </source>
</evidence>
<feature type="transmembrane region" description="Helical" evidence="7">
    <location>
        <begin position="98"/>
        <end position="120"/>
    </location>
</feature>
<gene>
    <name evidence="9" type="ORF">DM02DRAFT_728888</name>
</gene>
<keyword evidence="3 7" id="KW-1133">Transmembrane helix</keyword>
<proteinExistence type="inferred from homology"/>
<feature type="transmembrane region" description="Helical" evidence="7">
    <location>
        <begin position="42"/>
        <end position="64"/>
    </location>
</feature>
<keyword evidence="10" id="KW-1185">Reference proteome</keyword>
<feature type="region of interest" description="Disordered" evidence="6">
    <location>
        <begin position="304"/>
        <end position="332"/>
    </location>
</feature>
<sequence length="386" mass="42939">MAHDSAVELWTLYAFGVFFTMLRTYARVTAVSFRELRADDYLIWFAILIYTTQCILGYNIGILARGLANNGMTDEQRSALSQEDPEYGWRVTGSKIQVAGWTTAACLLWTLKMCVAIFLLRLTNGLKNYHKQIYAAMALIAATFVMVILTIYLSCRPFNHYWQIYPNPGNACQAGVSKPIVVSTFVTNVFTDACLLMIPIPMLWKSTLRRLQKIASTLVLSAGVFIIICATLKSIYVLVDPIDGGQLAAQWGTRETFVAVVTTNLPMIFPLLKNWLSPFIQSTIRSSSNNKAYKSPGSGFVTIGGGGASNKSKSRPDPHSEHDDSGNTTFYNESEENIVKGDDVQLQNMELASASQRTPNGIMVSKNITVISDYDDERNLEPFKRL</sequence>
<dbReference type="STRING" id="97972.A0A2V1DRW5"/>
<comment type="similarity">
    <text evidence="5">Belongs to the SAT4 family.</text>
</comment>
<evidence type="ECO:0000256" key="2">
    <source>
        <dbReference type="ARBA" id="ARBA00022692"/>
    </source>
</evidence>
<evidence type="ECO:0000256" key="4">
    <source>
        <dbReference type="ARBA" id="ARBA00023136"/>
    </source>
</evidence>
<protein>
    <recommendedName>
        <fullName evidence="8">Rhodopsin domain-containing protein</fullName>
    </recommendedName>
</protein>
<dbReference type="GO" id="GO:0016020">
    <property type="term" value="C:membrane"/>
    <property type="evidence" value="ECO:0007669"/>
    <property type="project" value="UniProtKB-SubCell"/>
</dbReference>
<feature type="transmembrane region" description="Helical" evidence="7">
    <location>
        <begin position="185"/>
        <end position="204"/>
    </location>
</feature>
<evidence type="ECO:0000256" key="5">
    <source>
        <dbReference type="ARBA" id="ARBA00038359"/>
    </source>
</evidence>
<evidence type="ECO:0000256" key="7">
    <source>
        <dbReference type="SAM" id="Phobius"/>
    </source>
</evidence>